<keyword evidence="2" id="KW-1185">Reference proteome</keyword>
<reference evidence="1" key="1">
    <citation type="journal article" date="2020" name="Stud. Mycol.">
        <title>101 Dothideomycetes genomes: a test case for predicting lifestyles and emergence of pathogens.</title>
        <authorList>
            <person name="Haridas S."/>
            <person name="Albert R."/>
            <person name="Binder M."/>
            <person name="Bloem J."/>
            <person name="Labutti K."/>
            <person name="Salamov A."/>
            <person name="Andreopoulos B."/>
            <person name="Baker S."/>
            <person name="Barry K."/>
            <person name="Bills G."/>
            <person name="Bluhm B."/>
            <person name="Cannon C."/>
            <person name="Castanera R."/>
            <person name="Culley D."/>
            <person name="Daum C."/>
            <person name="Ezra D."/>
            <person name="Gonzalez J."/>
            <person name="Henrissat B."/>
            <person name="Kuo A."/>
            <person name="Liang C."/>
            <person name="Lipzen A."/>
            <person name="Lutzoni F."/>
            <person name="Magnuson J."/>
            <person name="Mondo S."/>
            <person name="Nolan M."/>
            <person name="Ohm R."/>
            <person name="Pangilinan J."/>
            <person name="Park H.-J."/>
            <person name="Ramirez L."/>
            <person name="Alfaro M."/>
            <person name="Sun H."/>
            <person name="Tritt A."/>
            <person name="Yoshinaga Y."/>
            <person name="Zwiers L.-H."/>
            <person name="Turgeon B."/>
            <person name="Goodwin S."/>
            <person name="Spatafora J."/>
            <person name="Crous P."/>
            <person name="Grigoriev I."/>
        </authorList>
    </citation>
    <scope>NUCLEOTIDE SEQUENCE</scope>
    <source>
        <strain evidence="1">CBS 122368</strain>
    </source>
</reference>
<dbReference type="AlphaFoldDB" id="A0A6A6J561"/>
<protein>
    <submittedName>
        <fullName evidence="1">Uncharacterized protein</fullName>
    </submittedName>
</protein>
<sequence length="242" mass="27786">MTSTLPSLQVELLGIILDHLPETYNHIRRKWEKSDLKAFRQVCREINSKTSTFFGASFFSGLNIVRVFNIHIAYSRSEEATSPARNASKSQVRYVMDGSFAIDIDKALQGFKHLKYLSFWEETYGYGNNPRKEEISRFFWTHTVKDFFCAVFQNDIHLRILEFTSQKQAPFSFPLALLQPLSESFHVFDRLAVIMLDAAFMDEEVREDESLATLDVLLNHAPRLSEFSFHGRGLVSSSAVVA</sequence>
<evidence type="ECO:0000313" key="1">
    <source>
        <dbReference type="EMBL" id="KAF2257020.1"/>
    </source>
</evidence>
<accession>A0A6A6J561</accession>
<name>A0A6A6J561_9PLEO</name>
<evidence type="ECO:0000313" key="2">
    <source>
        <dbReference type="Proteomes" id="UP000800094"/>
    </source>
</evidence>
<proteinExistence type="predicted"/>
<dbReference type="EMBL" id="ML987189">
    <property type="protein sequence ID" value="KAF2257020.1"/>
    <property type="molecule type" value="Genomic_DNA"/>
</dbReference>
<dbReference type="Proteomes" id="UP000800094">
    <property type="component" value="Unassembled WGS sequence"/>
</dbReference>
<dbReference type="GeneID" id="54579749"/>
<gene>
    <name evidence="1" type="ORF">BU26DRAFT_499594</name>
</gene>
<dbReference type="RefSeq" id="XP_033692024.1">
    <property type="nucleotide sequence ID" value="XM_033826419.1"/>
</dbReference>
<organism evidence="1 2">
    <name type="scientific">Trematosphaeria pertusa</name>
    <dbReference type="NCBI Taxonomy" id="390896"/>
    <lineage>
        <taxon>Eukaryota</taxon>
        <taxon>Fungi</taxon>
        <taxon>Dikarya</taxon>
        <taxon>Ascomycota</taxon>
        <taxon>Pezizomycotina</taxon>
        <taxon>Dothideomycetes</taxon>
        <taxon>Pleosporomycetidae</taxon>
        <taxon>Pleosporales</taxon>
        <taxon>Massarineae</taxon>
        <taxon>Trematosphaeriaceae</taxon>
        <taxon>Trematosphaeria</taxon>
    </lineage>
</organism>